<name>A0ABV5Z470_9STAP</name>
<dbReference type="InterPro" id="IPR007138">
    <property type="entry name" value="ABM_dom"/>
</dbReference>
<sequence length="145" mass="16610">MILTDVENSYQVSIGEEKAIIRNNSEEKGYSIIESKGPLEAKGFCVLNNVYINTGMEKAFEARFLNRQSNLATVTGFKALRVMKAESGPYYVILTLWDSAQDFHNWQESSQYQKTHKKRGTSSGLDREVVARKHSFNVRFHIQNQ</sequence>
<dbReference type="InterPro" id="IPR050404">
    <property type="entry name" value="Heme-degrading_MO"/>
</dbReference>
<dbReference type="Pfam" id="PF03992">
    <property type="entry name" value="ABM"/>
    <property type="match status" value="1"/>
</dbReference>
<dbReference type="EMBL" id="JBHMAH010000011">
    <property type="protein sequence ID" value="MFB9860481.1"/>
    <property type="molecule type" value="Genomic_DNA"/>
</dbReference>
<proteinExistence type="inferred from homology"/>
<comment type="caution">
    <text evidence="5">The sequence shown here is derived from an EMBL/GenBank/DDBJ whole genome shotgun (WGS) entry which is preliminary data.</text>
</comment>
<dbReference type="Proteomes" id="UP001589740">
    <property type="component" value="Unassembled WGS sequence"/>
</dbReference>
<evidence type="ECO:0000256" key="2">
    <source>
        <dbReference type="ARBA" id="ARBA00018486"/>
    </source>
</evidence>
<evidence type="ECO:0000313" key="6">
    <source>
        <dbReference type="Proteomes" id="UP001589740"/>
    </source>
</evidence>
<dbReference type="PROSITE" id="PS51725">
    <property type="entry name" value="ABM"/>
    <property type="match status" value="1"/>
</dbReference>
<dbReference type="PANTHER" id="PTHR34474:SF2">
    <property type="entry name" value="SIGNAL TRANSDUCTION PROTEIN TRAP"/>
    <property type="match status" value="1"/>
</dbReference>
<dbReference type="GO" id="GO:0004497">
    <property type="term" value="F:monooxygenase activity"/>
    <property type="evidence" value="ECO:0007669"/>
    <property type="project" value="UniProtKB-KW"/>
</dbReference>
<gene>
    <name evidence="5" type="ORF">ACFFLE_05080</name>
</gene>
<accession>A0ABV5Z470</accession>
<keyword evidence="5" id="KW-0560">Oxidoreductase</keyword>
<dbReference type="InterPro" id="IPR011008">
    <property type="entry name" value="Dimeric_a/b-barrel"/>
</dbReference>
<evidence type="ECO:0000313" key="5">
    <source>
        <dbReference type="EMBL" id="MFB9860481.1"/>
    </source>
</evidence>
<dbReference type="Gene3D" id="3.30.70.100">
    <property type="match status" value="1"/>
</dbReference>
<dbReference type="RefSeq" id="WP_380570067.1">
    <property type="nucleotide sequence ID" value="NZ_JBHMAH010000011.1"/>
</dbReference>
<organism evidence="5 6">
    <name type="scientific">Salinicoccus siamensis</name>
    <dbReference type="NCBI Taxonomy" id="381830"/>
    <lineage>
        <taxon>Bacteria</taxon>
        <taxon>Bacillati</taxon>
        <taxon>Bacillota</taxon>
        <taxon>Bacilli</taxon>
        <taxon>Bacillales</taxon>
        <taxon>Staphylococcaceae</taxon>
        <taxon>Salinicoccus</taxon>
    </lineage>
</organism>
<evidence type="ECO:0000256" key="3">
    <source>
        <dbReference type="ARBA" id="ARBA00032861"/>
    </source>
</evidence>
<keyword evidence="5" id="KW-0503">Monooxygenase</keyword>
<protein>
    <recommendedName>
        <fullName evidence="2">Signal transduction protein TRAP</fullName>
    </recommendedName>
    <alternativeName>
        <fullName evidence="3">Target of RNAIII-activating protein</fullName>
    </alternativeName>
</protein>
<dbReference type="SUPFAM" id="SSF54909">
    <property type="entry name" value="Dimeric alpha+beta barrel"/>
    <property type="match status" value="1"/>
</dbReference>
<evidence type="ECO:0000259" key="4">
    <source>
        <dbReference type="PROSITE" id="PS51725"/>
    </source>
</evidence>
<evidence type="ECO:0000256" key="1">
    <source>
        <dbReference type="ARBA" id="ARBA00009267"/>
    </source>
</evidence>
<feature type="domain" description="ABM" evidence="4">
    <location>
        <begin position="44"/>
        <end position="131"/>
    </location>
</feature>
<dbReference type="PANTHER" id="PTHR34474">
    <property type="entry name" value="SIGNAL TRANSDUCTION PROTEIN TRAP"/>
    <property type="match status" value="1"/>
</dbReference>
<reference evidence="5 6" key="1">
    <citation type="submission" date="2024-09" db="EMBL/GenBank/DDBJ databases">
        <authorList>
            <person name="Sun Q."/>
            <person name="Mori K."/>
        </authorList>
    </citation>
    <scope>NUCLEOTIDE SEQUENCE [LARGE SCALE GENOMIC DNA]</scope>
    <source>
        <strain evidence="5 6">JCM 12822</strain>
    </source>
</reference>
<comment type="similarity">
    <text evidence="1">Belongs to the TRAP family.</text>
</comment>
<keyword evidence="6" id="KW-1185">Reference proteome</keyword>